<dbReference type="Proteomes" id="UP000065807">
    <property type="component" value="Chromosome"/>
</dbReference>
<protein>
    <recommendedName>
        <fullName evidence="4">Addiction module protein</fullName>
    </recommendedName>
</protein>
<dbReference type="AlphaFoldDB" id="A0A0K2SID7"/>
<evidence type="ECO:0008006" key="4">
    <source>
        <dbReference type="Google" id="ProtNLM"/>
    </source>
</evidence>
<reference evidence="3" key="2">
    <citation type="journal article" date="2016" name="Int. J. Syst. Evol. Microbiol.">
        <title>Complete genome sequence and cell structure of Limnochorda pilosa, a Gram-negative spore-former within the phylum Firmicutes.</title>
        <authorList>
            <person name="Watanabe M."/>
            <person name="Kojima H."/>
            <person name="Fukui M."/>
        </authorList>
    </citation>
    <scope>NUCLEOTIDE SEQUENCE [LARGE SCALE GENOMIC DNA]</scope>
    <source>
        <strain evidence="3">HC45</strain>
    </source>
</reference>
<dbReference type="Pfam" id="PF09720">
    <property type="entry name" value="Unstab_antitox"/>
    <property type="match status" value="1"/>
</dbReference>
<name>A0A0K2SID7_LIMPI</name>
<dbReference type="EMBL" id="AP014924">
    <property type="protein sequence ID" value="BAS26850.1"/>
    <property type="molecule type" value="Genomic_DNA"/>
</dbReference>
<organism evidence="2 3">
    <name type="scientific">Limnochorda pilosa</name>
    <dbReference type="NCBI Taxonomy" id="1555112"/>
    <lineage>
        <taxon>Bacteria</taxon>
        <taxon>Bacillati</taxon>
        <taxon>Bacillota</taxon>
        <taxon>Limnochordia</taxon>
        <taxon>Limnochordales</taxon>
        <taxon>Limnochordaceae</taxon>
        <taxon>Limnochorda</taxon>
    </lineage>
</organism>
<evidence type="ECO:0000256" key="1">
    <source>
        <dbReference type="SAM" id="MobiDB-lite"/>
    </source>
</evidence>
<dbReference type="InterPro" id="IPR013406">
    <property type="entry name" value="CHP02574_addiction_mod"/>
</dbReference>
<dbReference type="KEGG" id="lpil:LIP_0993"/>
<feature type="compositionally biased region" description="Low complexity" evidence="1">
    <location>
        <begin position="78"/>
        <end position="97"/>
    </location>
</feature>
<gene>
    <name evidence="2" type="ORF">LIP_0993</name>
</gene>
<proteinExistence type="predicted"/>
<evidence type="ECO:0000313" key="2">
    <source>
        <dbReference type="EMBL" id="BAS26850.1"/>
    </source>
</evidence>
<sequence>MKPSDEVLADALRLDAKARAEIAAELLASLDGPPDPDAESAWEAEIQRRVADIEAWTAELEPWEKVKRRIEREILDRSPGLSAAASPPPMSSSQPFAGTKHKTRALAPIPKGPSRR</sequence>
<feature type="region of interest" description="Disordered" evidence="1">
    <location>
        <begin position="77"/>
        <end position="116"/>
    </location>
</feature>
<accession>A0A0K2SID7</accession>
<evidence type="ECO:0000313" key="3">
    <source>
        <dbReference type="Proteomes" id="UP000065807"/>
    </source>
</evidence>
<keyword evidence="3" id="KW-1185">Reference proteome</keyword>
<reference evidence="3" key="1">
    <citation type="submission" date="2015-07" db="EMBL/GenBank/DDBJ databases">
        <title>Complete genome sequence and phylogenetic analysis of Limnochorda pilosa.</title>
        <authorList>
            <person name="Watanabe M."/>
            <person name="Kojima H."/>
            <person name="Fukui M."/>
        </authorList>
    </citation>
    <scope>NUCLEOTIDE SEQUENCE [LARGE SCALE GENOMIC DNA]</scope>
    <source>
        <strain evidence="3">HC45</strain>
    </source>
</reference>